<dbReference type="PANTHER" id="PTHR45641:SF19">
    <property type="entry name" value="NEPHROCYSTIN-3"/>
    <property type="match status" value="1"/>
</dbReference>
<keyword evidence="2" id="KW-0802">TPR repeat</keyword>
<evidence type="ECO:0008006" key="4">
    <source>
        <dbReference type="Google" id="ProtNLM"/>
    </source>
</evidence>
<protein>
    <recommendedName>
        <fullName evidence="4">TPR repeat</fullName>
    </recommendedName>
</protein>
<dbReference type="Gene3D" id="1.25.40.10">
    <property type="entry name" value="Tetratricopeptide repeat domain"/>
    <property type="match status" value="2"/>
</dbReference>
<dbReference type="InterPro" id="IPR011990">
    <property type="entry name" value="TPR-like_helical_dom_sf"/>
</dbReference>
<dbReference type="KEGG" id="ter:Tery_3607"/>
<gene>
    <name evidence="3" type="ordered locus">Tery_3607</name>
</gene>
<name>Q10YJ3_TRIEI</name>
<reference evidence="3" key="1">
    <citation type="submission" date="2006-06" db="EMBL/GenBank/DDBJ databases">
        <title>Complete sequence of Trichodesmium erythraeum IMS101.</title>
        <authorList>
            <consortium name="US DOE Joint Genome Institute"/>
            <person name="Copeland A."/>
            <person name="Lucas S."/>
            <person name="Lapidus A."/>
            <person name="Barry K."/>
            <person name="Detter J.C."/>
            <person name="Glavina del Rio T."/>
            <person name="Hammon N."/>
            <person name="Israni S."/>
            <person name="Dalin E."/>
            <person name="Tice H."/>
            <person name="Pitluck S."/>
            <person name="Kiss H."/>
            <person name="Munk A.C."/>
            <person name="Brettin T."/>
            <person name="Bruce D."/>
            <person name="Han C."/>
            <person name="Tapia R."/>
            <person name="Gilna P."/>
            <person name="Schmutz J."/>
            <person name="Larimer F."/>
            <person name="Land M."/>
            <person name="Hauser L."/>
            <person name="Kyrpides N."/>
            <person name="Kim E."/>
            <person name="Richardson P."/>
        </authorList>
    </citation>
    <scope>NUCLEOTIDE SEQUENCE [LARGE SCALE GENOMIC DNA]</scope>
    <source>
        <strain evidence="3">IMS101</strain>
    </source>
</reference>
<evidence type="ECO:0000313" key="3">
    <source>
        <dbReference type="EMBL" id="ABG52681.1"/>
    </source>
</evidence>
<dbReference type="SMART" id="SM00028">
    <property type="entry name" value="TPR"/>
    <property type="match status" value="3"/>
</dbReference>
<keyword evidence="1" id="KW-0677">Repeat</keyword>
<dbReference type="STRING" id="203124.Tery_3607"/>
<evidence type="ECO:0000256" key="1">
    <source>
        <dbReference type="ARBA" id="ARBA00022737"/>
    </source>
</evidence>
<proteinExistence type="predicted"/>
<dbReference type="SUPFAM" id="SSF48452">
    <property type="entry name" value="TPR-like"/>
    <property type="match status" value="1"/>
</dbReference>
<dbReference type="OrthoDB" id="459488at2"/>
<dbReference type="InterPro" id="IPR006597">
    <property type="entry name" value="Sel1-like"/>
</dbReference>
<dbReference type="HOGENOM" id="CLU_029846_1_0_3"/>
<dbReference type="EMBL" id="CP000393">
    <property type="protein sequence ID" value="ABG52681.1"/>
    <property type="molecule type" value="Genomic_DNA"/>
</dbReference>
<sequence>MHQPQISSYIGLVQSLLVSPSGNENKILQANQDLLDLGLVQVMKKIAKFNRKIDGLHAQWLENLAAILEINLKNISLSVDEKKYIIFLMQVLQIISDNDVKLENIYSLLEYNQDLLNKNFLKVIQTWAGENLPKMEQKLAQNIALDIISFSNLILQFPLGNQSNNVEIAIAGYEVALKVLSCQEFPEIWGTIHNNLGSSYQKRTIGNLEENIEVAIACYDKALEVRTNSALPETWATTQNNLGNAYQQRIAGRRKENLENAISCYQKALTVRRLEKLPQEWATTQNNLGSAYHERIAGEKKENIEVAIACYIFALKVRTKEQFPLDWATTQNNLGNVYLDRMMGDKQNNLKQAIACFVRAQEVYTQESYPVYWEIISHNLSMVYDERRLRQVS</sequence>
<evidence type="ECO:0000256" key="2">
    <source>
        <dbReference type="ARBA" id="ARBA00022803"/>
    </source>
</evidence>
<accession>Q10YJ3</accession>
<dbReference type="eggNOG" id="COG0457">
    <property type="taxonomic scope" value="Bacteria"/>
</dbReference>
<dbReference type="InterPro" id="IPR019734">
    <property type="entry name" value="TPR_rpt"/>
</dbReference>
<dbReference type="PANTHER" id="PTHR45641">
    <property type="entry name" value="TETRATRICOPEPTIDE REPEAT PROTEIN (AFU_ORTHOLOGUE AFUA_6G03870)"/>
    <property type="match status" value="1"/>
</dbReference>
<dbReference type="Pfam" id="PF08238">
    <property type="entry name" value="Sel1"/>
    <property type="match status" value="4"/>
</dbReference>
<dbReference type="AlphaFoldDB" id="Q10YJ3"/>
<organism evidence="3">
    <name type="scientific">Trichodesmium erythraeum (strain IMS101)</name>
    <dbReference type="NCBI Taxonomy" id="203124"/>
    <lineage>
        <taxon>Bacteria</taxon>
        <taxon>Bacillati</taxon>
        <taxon>Cyanobacteriota</taxon>
        <taxon>Cyanophyceae</taxon>
        <taxon>Oscillatoriophycideae</taxon>
        <taxon>Oscillatoriales</taxon>
        <taxon>Microcoleaceae</taxon>
        <taxon>Trichodesmium</taxon>
    </lineage>
</organism>
<dbReference type="RefSeq" id="WP_011613015.1">
    <property type="nucleotide sequence ID" value="NC_008312.1"/>
</dbReference>